<protein>
    <submittedName>
        <fullName evidence="1">Uncharacterized protein</fullName>
    </submittedName>
</protein>
<accession>Q1N3L8</accession>
<dbReference type="EMBL" id="AAQH01000004">
    <property type="protein sequence ID" value="EAT12856.1"/>
    <property type="molecule type" value="Genomic_DNA"/>
</dbReference>
<reference evidence="1 2" key="1">
    <citation type="submission" date="2006-03" db="EMBL/GenBank/DDBJ databases">
        <authorList>
            <person name="Pinhassi J."/>
            <person name="Pedros-Alio C."/>
            <person name="Ferriera S."/>
            <person name="Johnson J."/>
            <person name="Kravitz S."/>
            <person name="Halpern A."/>
            <person name="Remington K."/>
            <person name="Beeson K."/>
            <person name="Tran B."/>
            <person name="Rogers Y.-H."/>
            <person name="Friedman R."/>
            <person name="Venter J.C."/>
        </authorList>
    </citation>
    <scope>NUCLEOTIDE SEQUENCE [LARGE SCALE GENOMIC DNA]</scope>
    <source>
        <strain evidence="1 2">RED65</strain>
    </source>
</reference>
<keyword evidence="2" id="KW-1185">Reference proteome</keyword>
<proteinExistence type="predicted"/>
<sequence>MKKLLSCCPVAKEEFLHLIPRDFQFQPGRDMSAWQAKVWWLQESQAQVCMMRGKQLMAYGGIYTDREGYLSSVDQAYRECKQMVASYSLTERSMDSVQIRVDIRQIPVFPLFSKPVKFSWDKHNPWHQYEQVAGYWNELEHPDQPISPKNLVRPINIHTLLQEHVIWHSKLPQKEHMSVLEKFKECWHLEPLEEQMHSHYLAQTKEKG</sequence>
<comment type="caution">
    <text evidence="1">The sequence shown here is derived from an EMBL/GenBank/DDBJ whole genome shotgun (WGS) entry which is preliminary data.</text>
</comment>
<organism evidence="1 2">
    <name type="scientific">Bermanella marisrubri</name>
    <dbReference type="NCBI Taxonomy" id="207949"/>
    <lineage>
        <taxon>Bacteria</taxon>
        <taxon>Pseudomonadati</taxon>
        <taxon>Pseudomonadota</taxon>
        <taxon>Gammaproteobacteria</taxon>
        <taxon>Oceanospirillales</taxon>
        <taxon>Oceanospirillaceae</taxon>
        <taxon>Bermanella</taxon>
    </lineage>
</organism>
<evidence type="ECO:0000313" key="1">
    <source>
        <dbReference type="EMBL" id="EAT12856.1"/>
    </source>
</evidence>
<dbReference type="HOGENOM" id="CLU_1318826_0_0_6"/>
<dbReference type="AlphaFoldDB" id="Q1N3L8"/>
<dbReference type="RefSeq" id="WP_007018746.1">
    <property type="nucleotide sequence ID" value="NZ_CH724118.1"/>
</dbReference>
<evidence type="ECO:0000313" key="2">
    <source>
        <dbReference type="Proteomes" id="UP000004263"/>
    </source>
</evidence>
<gene>
    <name evidence="1" type="ORF">RED65_12324</name>
</gene>
<dbReference type="Proteomes" id="UP000004263">
    <property type="component" value="Unassembled WGS sequence"/>
</dbReference>
<name>Q1N3L8_9GAMM</name>